<dbReference type="SUPFAM" id="SSF48371">
    <property type="entry name" value="ARM repeat"/>
    <property type="match status" value="1"/>
</dbReference>
<reference evidence="8" key="1">
    <citation type="submission" date="2019-12" db="UniProtKB">
        <authorList>
            <consortium name="WormBaseParasite"/>
        </authorList>
    </citation>
    <scope>IDENTIFICATION</scope>
</reference>
<dbReference type="PANTHER" id="PTHR12658:SF0">
    <property type="entry name" value="TUBULIN-SPECIFIC CHAPERONE D"/>
    <property type="match status" value="1"/>
</dbReference>
<evidence type="ECO:0000256" key="1">
    <source>
        <dbReference type="ARBA" id="ARBA00006853"/>
    </source>
</evidence>
<evidence type="ECO:0000256" key="4">
    <source>
        <dbReference type="PROSITE-ProRule" id="PRU00103"/>
    </source>
</evidence>
<dbReference type="GO" id="GO:0048487">
    <property type="term" value="F:beta-tubulin binding"/>
    <property type="evidence" value="ECO:0007669"/>
    <property type="project" value="InterPro"/>
</dbReference>
<dbReference type="GO" id="GO:0007021">
    <property type="term" value="P:tubulin complex assembly"/>
    <property type="evidence" value="ECO:0007669"/>
    <property type="project" value="InterPro"/>
</dbReference>
<dbReference type="AlphaFoldDB" id="A0A5S6QUA4"/>
<name>A0A5S6QUA4_TRIMR</name>
<dbReference type="GO" id="GO:0007023">
    <property type="term" value="P:post-chaperonin tubulin folding pathway"/>
    <property type="evidence" value="ECO:0007669"/>
    <property type="project" value="InterPro"/>
</dbReference>
<feature type="domain" description="Tubulin-folding cofactor D ARM repeats" evidence="6">
    <location>
        <begin position="269"/>
        <end position="432"/>
    </location>
</feature>
<dbReference type="PROSITE" id="PS50077">
    <property type="entry name" value="HEAT_REPEAT"/>
    <property type="match status" value="1"/>
</dbReference>
<dbReference type="InterPro" id="IPR011989">
    <property type="entry name" value="ARM-like"/>
</dbReference>
<dbReference type="InterPro" id="IPR058033">
    <property type="entry name" value="ARM_TBCD_2nd"/>
</dbReference>
<proteinExistence type="inferred from homology"/>
<dbReference type="Pfam" id="PF25767">
    <property type="entry name" value="ARM_TBCD_2nd"/>
    <property type="match status" value="1"/>
</dbReference>
<dbReference type="GO" id="GO:0005096">
    <property type="term" value="F:GTPase activator activity"/>
    <property type="evidence" value="ECO:0007669"/>
    <property type="project" value="InterPro"/>
</dbReference>
<organism evidence="7 8">
    <name type="scientific">Trichuris muris</name>
    <name type="common">Mouse whipworm</name>
    <dbReference type="NCBI Taxonomy" id="70415"/>
    <lineage>
        <taxon>Eukaryota</taxon>
        <taxon>Metazoa</taxon>
        <taxon>Ecdysozoa</taxon>
        <taxon>Nematoda</taxon>
        <taxon>Enoplea</taxon>
        <taxon>Dorylaimia</taxon>
        <taxon>Trichinellida</taxon>
        <taxon>Trichuridae</taxon>
        <taxon>Trichuris</taxon>
    </lineage>
</organism>
<keyword evidence="7" id="KW-1185">Reference proteome</keyword>
<evidence type="ECO:0000259" key="6">
    <source>
        <dbReference type="Pfam" id="PF25767"/>
    </source>
</evidence>
<dbReference type="STRING" id="70415.A0A5S6QUA4"/>
<feature type="repeat" description="HEAT" evidence="4">
    <location>
        <begin position="340"/>
        <end position="377"/>
    </location>
</feature>
<evidence type="ECO:0000313" key="7">
    <source>
        <dbReference type="Proteomes" id="UP000046395"/>
    </source>
</evidence>
<keyword evidence="3" id="KW-0143">Chaperone</keyword>
<comment type="similarity">
    <text evidence="1">Belongs to the TBCD family.</text>
</comment>
<protein>
    <recommendedName>
        <fullName evidence="2">Tubulin-specific chaperone D</fullName>
    </recommendedName>
</protein>
<dbReference type="InterPro" id="IPR016024">
    <property type="entry name" value="ARM-type_fold"/>
</dbReference>
<dbReference type="InterPro" id="IPR033162">
    <property type="entry name" value="TBCD"/>
</dbReference>
<dbReference type="InterPro" id="IPR022577">
    <property type="entry name" value="TBCD_C"/>
</dbReference>
<dbReference type="Pfam" id="PF12612">
    <property type="entry name" value="TFCD_C"/>
    <property type="match status" value="1"/>
</dbReference>
<dbReference type="Pfam" id="PF23579">
    <property type="entry name" value="ARM_TBCD"/>
    <property type="match status" value="1"/>
</dbReference>
<evidence type="ECO:0000256" key="3">
    <source>
        <dbReference type="ARBA" id="ARBA00023186"/>
    </source>
</evidence>
<dbReference type="PANTHER" id="PTHR12658">
    <property type="entry name" value="BETA-TUBULIN COFACTOR D"/>
    <property type="match status" value="1"/>
</dbReference>
<dbReference type="Proteomes" id="UP000046395">
    <property type="component" value="Unassembled WGS sequence"/>
</dbReference>
<sequence>MAFENVWDALKATEVLHVSEDRMPLQQRFFEELKELVSKLPYEETQGELFDERLHKFVASIEEFEERRNLLDPLLPAVLPTLIGYVLDPNSTDVLTLNSCKVLYALVKPLLDLLQRHLDAGNPVDRWQEPYVLLLWLNVLSQTPFQLYCDQRTTESAGERMLRILLEFLNCKSMLQVMAAKVLSSYVTRTDMTSRMIELIERSLQEIAALQGSGSSEDMFELDAWCVFLVRCFKKGRRDVLLEHAGRVYRELKSFKRCEWTTSSNIRRRKFWAKLVQRIGMVFLKPREVTWAYKRGVRSLFVSPLSVQDRHPVQQPSIEDKEAEDESFEAEPMIAEVGEILSTLFTLLKDKDTIVRWSAAQGTGRICSRLSKQLVCNVVNSIVELFSPLRPVGSWHGGCLLLAELGRRGLLMPGQLPQLICIIQEALHYDGSRAFDVKDLHAFDLQLAQSLVCVMIFDREVNCRRAASAAFQEIVGRLSIFPHGVEIFVHADYDAVANRALCYTEIAAFVAEFHEYTRCLINDLLMHRISNLDESLRLQAAQALALIVRFDESYGLSHAMPELLKTVHSTEVTSQHGAIVALASVSIALFKRRKCYRFSEEEPNFFEKEFLPLFMDIPIVLDEKRSFAKGRPLMMWTAVADLYETVFLKLAMRAEYDKTRFMLSFIEKNMVAPEWKVQRAIARAYHAVATNLDRFLSSSLADEISLDVDRHLHNIRSVEEESECVASILMVGSLPKGMLARRMGNVVDTLIECFNGEAQRRTWWMAKMSCLNAMRDICFTFLPNSDLEEDEKLDFFANYFYILYDHQIAASKLKERNVNGDVTLNIRQAAIENISEFIKCVVRHNLRILPDRVAVGFQQLITECLDCNQTQRLLACEVVSELLRLETLAPHVPCKDELVDMFLLENGGKPTWQLESFAYVRLSKLLSLSCYQYNALYGYIIAAGSTNVSLNTVASKVLMDYFRQIRDVQWELKECFENFLKVCSDNVHFKWFSVPMLNVLEKVLQLEFADAKVKSPLYSPWFQRIFYLADFSWRETKNLPALKGRISVYCCCIQPYQLEVAALAIPRVLSFLTHPLRVVRQFAAERLFEHLSMSVGTDSALMVDVVELLAQTDWALAVEVLEPLKDELSSLLNAAISG</sequence>
<dbReference type="WBParaSite" id="TMUE_3000010986.1">
    <property type="protein sequence ID" value="TMUE_3000010986.1"/>
    <property type="gene ID" value="WBGene00285034"/>
</dbReference>
<evidence type="ECO:0000256" key="2">
    <source>
        <dbReference type="ARBA" id="ARBA00015003"/>
    </source>
</evidence>
<dbReference type="Gene3D" id="1.25.10.10">
    <property type="entry name" value="Leucine-rich Repeat Variant"/>
    <property type="match status" value="1"/>
</dbReference>
<accession>A0A5S6QUA4</accession>
<feature type="domain" description="Tubulin-folding cofactor D C-terminal" evidence="5">
    <location>
        <begin position="872"/>
        <end position="1025"/>
    </location>
</feature>
<evidence type="ECO:0000259" key="5">
    <source>
        <dbReference type="Pfam" id="PF12612"/>
    </source>
</evidence>
<evidence type="ECO:0000313" key="8">
    <source>
        <dbReference type="WBParaSite" id="TMUE_3000010986.1"/>
    </source>
</evidence>
<dbReference type="GO" id="GO:0000226">
    <property type="term" value="P:microtubule cytoskeleton organization"/>
    <property type="evidence" value="ECO:0007669"/>
    <property type="project" value="TreeGrafter"/>
</dbReference>
<dbReference type="InterPro" id="IPR021133">
    <property type="entry name" value="HEAT_type_2"/>
</dbReference>